<gene>
    <name evidence="3" type="ORF">BCR44DRAFT_116697</name>
</gene>
<dbReference type="GO" id="GO:0000062">
    <property type="term" value="F:fatty-acyl-CoA binding"/>
    <property type="evidence" value="ECO:0007669"/>
    <property type="project" value="InterPro"/>
</dbReference>
<dbReference type="PANTHER" id="PTHR23310">
    <property type="entry name" value="ACYL-COA-BINDING PROTEIN, ACBP"/>
    <property type="match status" value="1"/>
</dbReference>
<sequence length="105" mass="11879">MNNDKHARTRALFERAVAAIAALPASAAPNESISLSNQQLLHFYSLYKQATQGDLPTSSLRRPGLFDLRGRAKYDAWLARQGTPQHVAMRQYVDLFMAFLRKFPD</sequence>
<dbReference type="InterPro" id="IPR000582">
    <property type="entry name" value="Acyl-CoA-binding_protein"/>
</dbReference>
<keyword evidence="1" id="KW-0446">Lipid-binding</keyword>
<reference evidence="3 4" key="1">
    <citation type="submission" date="2016-07" db="EMBL/GenBank/DDBJ databases">
        <title>Pervasive Adenine N6-methylation of Active Genes in Fungi.</title>
        <authorList>
            <consortium name="DOE Joint Genome Institute"/>
            <person name="Mondo S.J."/>
            <person name="Dannebaum R.O."/>
            <person name="Kuo R.C."/>
            <person name="Labutti K."/>
            <person name="Haridas S."/>
            <person name="Kuo A."/>
            <person name="Salamov A."/>
            <person name="Ahrendt S.R."/>
            <person name="Lipzen A."/>
            <person name="Sullivan W."/>
            <person name="Andreopoulos W.B."/>
            <person name="Clum A."/>
            <person name="Lindquist E."/>
            <person name="Daum C."/>
            <person name="Ramamoorthy G.K."/>
            <person name="Gryganskyi A."/>
            <person name="Culley D."/>
            <person name="Magnuson J.K."/>
            <person name="James T.Y."/>
            <person name="O'Malley M.A."/>
            <person name="Stajich J.E."/>
            <person name="Spatafora J.W."/>
            <person name="Visel A."/>
            <person name="Grigoriev I.V."/>
        </authorList>
    </citation>
    <scope>NUCLEOTIDE SEQUENCE [LARGE SCALE GENOMIC DNA]</scope>
    <source>
        <strain evidence="3 4">PL171</strain>
    </source>
</reference>
<evidence type="ECO:0000256" key="1">
    <source>
        <dbReference type="ARBA" id="ARBA00023121"/>
    </source>
</evidence>
<dbReference type="PROSITE" id="PS51228">
    <property type="entry name" value="ACB_2"/>
    <property type="match status" value="1"/>
</dbReference>
<evidence type="ECO:0000259" key="2">
    <source>
        <dbReference type="PROSITE" id="PS51228"/>
    </source>
</evidence>
<dbReference type="InterPro" id="IPR035984">
    <property type="entry name" value="Acyl-CoA-binding_sf"/>
</dbReference>
<feature type="non-terminal residue" evidence="3">
    <location>
        <position position="105"/>
    </location>
</feature>
<keyword evidence="4" id="KW-1185">Reference proteome</keyword>
<dbReference type="GO" id="GO:0006631">
    <property type="term" value="P:fatty acid metabolic process"/>
    <property type="evidence" value="ECO:0007669"/>
    <property type="project" value="TreeGrafter"/>
</dbReference>
<protein>
    <submittedName>
        <fullName evidence="3">Acyl-CoA-binding protein</fullName>
    </submittedName>
</protein>
<dbReference type="OrthoDB" id="346910at2759"/>
<dbReference type="STRING" id="765915.A0A1Y2HL32"/>
<comment type="caution">
    <text evidence="3">The sequence shown here is derived from an EMBL/GenBank/DDBJ whole genome shotgun (WGS) entry which is preliminary data.</text>
</comment>
<dbReference type="SUPFAM" id="SSF47027">
    <property type="entry name" value="Acyl-CoA binding protein"/>
    <property type="match status" value="1"/>
</dbReference>
<organism evidence="3 4">
    <name type="scientific">Catenaria anguillulae PL171</name>
    <dbReference type="NCBI Taxonomy" id="765915"/>
    <lineage>
        <taxon>Eukaryota</taxon>
        <taxon>Fungi</taxon>
        <taxon>Fungi incertae sedis</taxon>
        <taxon>Blastocladiomycota</taxon>
        <taxon>Blastocladiomycetes</taxon>
        <taxon>Blastocladiales</taxon>
        <taxon>Catenariaceae</taxon>
        <taxon>Catenaria</taxon>
    </lineage>
</organism>
<dbReference type="EMBL" id="MCFL01000023">
    <property type="protein sequence ID" value="ORZ35269.1"/>
    <property type="molecule type" value="Genomic_DNA"/>
</dbReference>
<dbReference type="Gene3D" id="1.20.80.10">
    <property type="match status" value="1"/>
</dbReference>
<dbReference type="InterPro" id="IPR014352">
    <property type="entry name" value="FERM/acyl-CoA-bd_prot_sf"/>
</dbReference>
<dbReference type="PROSITE" id="PS00880">
    <property type="entry name" value="ACB_1"/>
    <property type="match status" value="1"/>
</dbReference>
<proteinExistence type="predicted"/>
<evidence type="ECO:0000313" key="3">
    <source>
        <dbReference type="EMBL" id="ORZ35269.1"/>
    </source>
</evidence>
<dbReference type="Proteomes" id="UP000193411">
    <property type="component" value="Unassembled WGS sequence"/>
</dbReference>
<dbReference type="AlphaFoldDB" id="A0A1Y2HL32"/>
<dbReference type="InterPro" id="IPR022408">
    <property type="entry name" value="Acyl-CoA-binding_prot_CS"/>
</dbReference>
<accession>A0A1Y2HL32</accession>
<evidence type="ECO:0000313" key="4">
    <source>
        <dbReference type="Proteomes" id="UP000193411"/>
    </source>
</evidence>
<name>A0A1Y2HL32_9FUNG</name>
<dbReference type="Pfam" id="PF00887">
    <property type="entry name" value="ACBP"/>
    <property type="match status" value="1"/>
</dbReference>
<feature type="domain" description="ACB" evidence="2">
    <location>
        <begin position="9"/>
        <end position="105"/>
    </location>
</feature>
<dbReference type="PANTHER" id="PTHR23310:SF133">
    <property type="entry name" value="COA BINDING PROTEIN, PUTATIVE (AFU_ORTHOLOGUE AFUA_1G12300)-RELATED"/>
    <property type="match status" value="1"/>
</dbReference>